<feature type="region of interest" description="Disordered" evidence="1">
    <location>
        <begin position="50"/>
        <end position="140"/>
    </location>
</feature>
<dbReference type="EMBL" id="VIGB01000003">
    <property type="protein sequence ID" value="TQF05062.1"/>
    <property type="molecule type" value="Genomic_DNA"/>
</dbReference>
<evidence type="ECO:0000313" key="2">
    <source>
        <dbReference type="EMBL" id="TQF05062.1"/>
    </source>
</evidence>
<proteinExistence type="predicted"/>
<feature type="compositionally biased region" description="Basic and acidic residues" evidence="1">
    <location>
        <begin position="112"/>
        <end position="121"/>
    </location>
</feature>
<dbReference type="Proteomes" id="UP000319103">
    <property type="component" value="Unassembled WGS sequence"/>
</dbReference>
<organism evidence="2 3">
    <name type="scientific">Kitasatospora acidiphila</name>
    <dbReference type="NCBI Taxonomy" id="2567942"/>
    <lineage>
        <taxon>Bacteria</taxon>
        <taxon>Bacillati</taxon>
        <taxon>Actinomycetota</taxon>
        <taxon>Actinomycetes</taxon>
        <taxon>Kitasatosporales</taxon>
        <taxon>Streptomycetaceae</taxon>
        <taxon>Kitasatospora</taxon>
    </lineage>
</organism>
<evidence type="ECO:0000313" key="3">
    <source>
        <dbReference type="Proteomes" id="UP000319103"/>
    </source>
</evidence>
<name>A0A540W7R3_9ACTN</name>
<dbReference type="AlphaFoldDB" id="A0A540W7R3"/>
<gene>
    <name evidence="2" type="ORF">E6W39_26020</name>
</gene>
<protein>
    <submittedName>
        <fullName evidence="2">Uncharacterized protein</fullName>
    </submittedName>
</protein>
<sequence length="157" mass="17381">MPVVGQLPVLRRKQLADRAAGERLPFVAGQRRVLVQHGLRLDRPDVVAGHAQTGQRLGGDLGGRARRRGPRHVGGRPERRRAGPCRRRPGGARVVQPARIGAPRDRGHRRHREPEPSDGRPHPAHVPSSFAGPHRTATMRSDRYEAVRSAKTMMLSE</sequence>
<accession>A0A540W7R3</accession>
<reference evidence="2 3" key="1">
    <citation type="submission" date="2019-06" db="EMBL/GenBank/DDBJ databases">
        <title>Description of Kitasatospora acidophila sp. nov. isolated from pine grove soil, and reclassification of Streptomyces novaecaesareae to Kitasatospora novaeceasareae comb. nov.</title>
        <authorList>
            <person name="Kim M.J."/>
        </authorList>
    </citation>
    <scope>NUCLEOTIDE SEQUENCE [LARGE SCALE GENOMIC DNA]</scope>
    <source>
        <strain evidence="2 3">MMS16-CNU292</strain>
    </source>
</reference>
<comment type="caution">
    <text evidence="2">The sequence shown here is derived from an EMBL/GenBank/DDBJ whole genome shotgun (WGS) entry which is preliminary data.</text>
</comment>
<evidence type="ECO:0000256" key="1">
    <source>
        <dbReference type="SAM" id="MobiDB-lite"/>
    </source>
</evidence>
<keyword evidence="3" id="KW-1185">Reference proteome</keyword>
<feature type="compositionally biased region" description="Basic residues" evidence="1">
    <location>
        <begin position="64"/>
        <end position="74"/>
    </location>
</feature>